<dbReference type="Proteomes" id="UP000178603">
    <property type="component" value="Unassembled WGS sequence"/>
</dbReference>
<evidence type="ECO:0000313" key="3">
    <source>
        <dbReference type="Proteomes" id="UP000178603"/>
    </source>
</evidence>
<sequence length="471" mass="51303">MANINDPNMSAEHSIPVHRPEEVYHSYSIGAEVKALKEEIREGTSAWSDVVSKLTDNIYQGKSKEFVANFATSWIIKTRTALLKESNGNEEIAANAETALTGILKNYLDKASDEDISKLKQYSGILDLLAGEALVKEYQSSPNPVYKTIVEDLSAAKEKTVSAPDRRKKLRLAFASVLATAAGALGLGLAFSTQASAAAEPTKPGATEAYIPPTQARGFTYASTPTPIPSETPTPSATATETPTETETAAPKEPLKINGVDFEKEQNIKMVFSLNDGRKVELSFLSKTLFGKAPTQDEIERFYNEDFAPGAGAGFAVPDKYGNVILALHSGRDVATGRELEAEALRKLFEEEVVRSLEAKFSDNENRQKLNKAEGSSADVITEDGSAGFIIGAVGYIDHSAKPTYDSTPFNDIVDVIADNNRDENGVSKFDIYKGTKRAIIISYCGQGPRDQEKWWVWDRYTIALEALPPQ</sequence>
<evidence type="ECO:0000313" key="2">
    <source>
        <dbReference type="EMBL" id="OGM55560.1"/>
    </source>
</evidence>
<dbReference type="AlphaFoldDB" id="A0A1F8AVA5"/>
<protein>
    <submittedName>
        <fullName evidence="2">Uncharacterized protein</fullName>
    </submittedName>
</protein>
<comment type="caution">
    <text evidence="2">The sequence shown here is derived from an EMBL/GenBank/DDBJ whole genome shotgun (WGS) entry which is preliminary data.</text>
</comment>
<name>A0A1F8AVA5_9BACT</name>
<proteinExistence type="predicted"/>
<reference evidence="2 3" key="1">
    <citation type="journal article" date="2016" name="Nat. Commun.">
        <title>Thousands of microbial genomes shed light on interconnected biogeochemical processes in an aquifer system.</title>
        <authorList>
            <person name="Anantharaman K."/>
            <person name="Brown C.T."/>
            <person name="Hug L.A."/>
            <person name="Sharon I."/>
            <person name="Castelle C.J."/>
            <person name="Probst A.J."/>
            <person name="Thomas B.C."/>
            <person name="Singh A."/>
            <person name="Wilkins M.J."/>
            <person name="Karaoz U."/>
            <person name="Brodie E.L."/>
            <person name="Williams K.H."/>
            <person name="Hubbard S.S."/>
            <person name="Banfield J.F."/>
        </authorList>
    </citation>
    <scope>NUCLEOTIDE SEQUENCE [LARGE SCALE GENOMIC DNA]</scope>
</reference>
<evidence type="ECO:0000256" key="1">
    <source>
        <dbReference type="SAM" id="MobiDB-lite"/>
    </source>
</evidence>
<feature type="region of interest" description="Disordered" evidence="1">
    <location>
        <begin position="219"/>
        <end position="250"/>
    </location>
</feature>
<organism evidence="2 3">
    <name type="scientific">Candidatus Woesebacteria bacterium RIFCSPHIGHO2_12_FULL_41_24</name>
    <dbReference type="NCBI Taxonomy" id="1802510"/>
    <lineage>
        <taxon>Bacteria</taxon>
        <taxon>Candidatus Woeseibacteriota</taxon>
    </lineage>
</organism>
<feature type="compositionally biased region" description="Low complexity" evidence="1">
    <location>
        <begin position="233"/>
        <end position="250"/>
    </location>
</feature>
<dbReference type="EMBL" id="MGGW01000001">
    <property type="protein sequence ID" value="OGM55560.1"/>
    <property type="molecule type" value="Genomic_DNA"/>
</dbReference>
<accession>A0A1F8AVA5</accession>
<gene>
    <name evidence="2" type="ORF">A3E44_04825</name>
</gene>